<reference evidence="1" key="1">
    <citation type="journal article" date="2019" name="MBio">
        <title>Virus Genomes from Deep Sea Sediments Expand the Ocean Megavirome and Support Independent Origins of Viral Gigantism.</title>
        <authorList>
            <person name="Backstrom D."/>
            <person name="Yutin N."/>
            <person name="Jorgensen S.L."/>
            <person name="Dharamshi J."/>
            <person name="Homa F."/>
            <person name="Zaremba-Niedwiedzka K."/>
            <person name="Spang A."/>
            <person name="Wolf Y.I."/>
            <person name="Koonin E.V."/>
            <person name="Ettema T.J."/>
        </authorList>
    </citation>
    <scope>NUCLEOTIDE SEQUENCE</scope>
</reference>
<organism evidence="1">
    <name type="scientific">Pithovirus LCPAC103</name>
    <dbReference type="NCBI Taxonomy" id="2506588"/>
    <lineage>
        <taxon>Viruses</taxon>
        <taxon>Pithoviruses</taxon>
    </lineage>
</organism>
<proteinExistence type="predicted"/>
<dbReference type="EMBL" id="MK500489">
    <property type="protein sequence ID" value="QBK90487.1"/>
    <property type="molecule type" value="Genomic_DNA"/>
</dbReference>
<sequence length="237" mass="27263">MSQYGEVKLPKCDRLAIGGPRPPIGRISYGASLEPTAKVVYEDTDSTMIEGPTWESLRKDITKSGTGSLSVMTLMPTATTSIIIPTTSTVTKTEEIRAVAEMLVEIQADMHYSEYMEYMFKDHTHLIPAFFIVCFDTVKDLGWGYWKYQQYLMLVYRSSQTDFRKVIRRLQLERPEFKDIIETLETMTTAVEKFEVHHNWHECEGGCDDDCTECYECDGDCPDCDVLRVKLNRLFED</sequence>
<dbReference type="SUPFAM" id="SSF51998">
    <property type="entry name" value="PFL-like glycyl radical enzymes"/>
    <property type="match status" value="1"/>
</dbReference>
<name>A0A481Z3X5_9VIRU</name>
<accession>A0A481Z3X5</accession>
<protein>
    <submittedName>
        <fullName evidence="1">Ribonucleoside diphosphate reductase, large subunit</fullName>
    </submittedName>
</protein>
<gene>
    <name evidence="1" type="ORF">LCPAC103_01680</name>
</gene>
<evidence type="ECO:0000313" key="1">
    <source>
        <dbReference type="EMBL" id="QBK90487.1"/>
    </source>
</evidence>